<comment type="similarity">
    <text evidence="7 11">Belongs to the HD-ZIP homeobox family. Class I subfamily.</text>
</comment>
<evidence type="ECO:0000256" key="6">
    <source>
        <dbReference type="ARBA" id="ARBA00023242"/>
    </source>
</evidence>
<evidence type="ECO:0000256" key="3">
    <source>
        <dbReference type="ARBA" id="ARBA00023125"/>
    </source>
</evidence>
<organism evidence="15 16">
    <name type="scientific">Trapa natans</name>
    <name type="common">Water chestnut</name>
    <dbReference type="NCBI Taxonomy" id="22666"/>
    <lineage>
        <taxon>Eukaryota</taxon>
        <taxon>Viridiplantae</taxon>
        <taxon>Streptophyta</taxon>
        <taxon>Embryophyta</taxon>
        <taxon>Tracheophyta</taxon>
        <taxon>Spermatophyta</taxon>
        <taxon>Magnoliopsida</taxon>
        <taxon>eudicotyledons</taxon>
        <taxon>Gunneridae</taxon>
        <taxon>Pentapetalae</taxon>
        <taxon>rosids</taxon>
        <taxon>malvids</taxon>
        <taxon>Myrtales</taxon>
        <taxon>Lythraceae</taxon>
        <taxon>Trapa</taxon>
    </lineage>
</organism>
<evidence type="ECO:0000256" key="12">
    <source>
        <dbReference type="SAM" id="Coils"/>
    </source>
</evidence>
<evidence type="ECO:0000256" key="8">
    <source>
        <dbReference type="ARBA" id="ARBA00037260"/>
    </source>
</evidence>
<dbReference type="Pfam" id="PF02183">
    <property type="entry name" value="HALZ"/>
    <property type="match status" value="1"/>
</dbReference>
<comment type="function">
    <text evidence="11">Transcription factor.</text>
</comment>
<keyword evidence="4 9" id="KW-0371">Homeobox</keyword>
<dbReference type="EMBL" id="JAXQNO010000019">
    <property type="protein sequence ID" value="KAK4774834.1"/>
    <property type="molecule type" value="Genomic_DNA"/>
</dbReference>
<evidence type="ECO:0000256" key="13">
    <source>
        <dbReference type="SAM" id="MobiDB-lite"/>
    </source>
</evidence>
<keyword evidence="12" id="KW-0175">Coiled coil</keyword>
<dbReference type="CDD" id="cd00086">
    <property type="entry name" value="homeodomain"/>
    <property type="match status" value="1"/>
</dbReference>
<feature type="DNA-binding region" description="Homeobox" evidence="9">
    <location>
        <begin position="60"/>
        <end position="119"/>
    </location>
</feature>
<dbReference type="Proteomes" id="UP001346149">
    <property type="component" value="Unassembled WGS sequence"/>
</dbReference>
<protein>
    <recommendedName>
        <fullName evidence="11">Homeobox-leucine zipper protein</fullName>
    </recommendedName>
    <alternativeName>
        <fullName evidence="11">HD-ZIP protein</fullName>
    </alternativeName>
    <alternativeName>
        <fullName evidence="11">Homeodomain transcription factor</fullName>
    </alternativeName>
</protein>
<evidence type="ECO:0000256" key="4">
    <source>
        <dbReference type="ARBA" id="ARBA00023155"/>
    </source>
</evidence>
<reference evidence="15 16" key="1">
    <citation type="journal article" date="2023" name="Hortic Res">
        <title>Pangenome of water caltrop reveals structural variations and asymmetric subgenome divergence after allopolyploidization.</title>
        <authorList>
            <person name="Zhang X."/>
            <person name="Chen Y."/>
            <person name="Wang L."/>
            <person name="Yuan Y."/>
            <person name="Fang M."/>
            <person name="Shi L."/>
            <person name="Lu R."/>
            <person name="Comes H.P."/>
            <person name="Ma Y."/>
            <person name="Chen Y."/>
            <person name="Huang G."/>
            <person name="Zhou Y."/>
            <person name="Zheng Z."/>
            <person name="Qiu Y."/>
        </authorList>
    </citation>
    <scope>NUCLEOTIDE SEQUENCE [LARGE SCALE GENOMIC DNA]</scope>
    <source>
        <strain evidence="15">F231</strain>
    </source>
</reference>
<feature type="region of interest" description="Disordered" evidence="13">
    <location>
        <begin position="167"/>
        <end position="249"/>
    </location>
</feature>
<evidence type="ECO:0000313" key="16">
    <source>
        <dbReference type="Proteomes" id="UP001346149"/>
    </source>
</evidence>
<sequence>MAVPPSPDAFFLYGSSPSLGTRTILSFEDGCNMNGSKRSFFGMLGTDEIVNEDLEDYFHQPEKKRRLTTDQVRSLERSFEEENKLEPERKVQLAKDLGLQPRQVAIWFQNRRARCKTKLLEKDFEALQSSYNSLTAQHEALLKETDELKAEVISLKEKLEMKERVVESSDLSTRFSQESASEDEVLEVPKSTSKQEDACSSRGDVFIPGSPPYTNGSQSPLLDPCDSSYIFEPDQSDLSQEEEEDDELSKNCLVTASVSPKQEGSNQCIYEFSGLDQAFWPWS</sequence>
<dbReference type="Gene3D" id="1.10.10.60">
    <property type="entry name" value="Homeodomain-like"/>
    <property type="match status" value="1"/>
</dbReference>
<feature type="domain" description="Homeobox" evidence="14">
    <location>
        <begin position="58"/>
        <end position="118"/>
    </location>
</feature>
<dbReference type="PANTHER" id="PTHR24326:SF606">
    <property type="entry name" value="HOMEOBOX-LEUCINE ZIPPER PROTEIN ATHB-54"/>
    <property type="match status" value="1"/>
</dbReference>
<proteinExistence type="inferred from homology"/>
<keyword evidence="2 11" id="KW-0805">Transcription regulation</keyword>
<evidence type="ECO:0000256" key="2">
    <source>
        <dbReference type="ARBA" id="ARBA00023015"/>
    </source>
</evidence>
<dbReference type="InterPro" id="IPR003106">
    <property type="entry name" value="Leu_zip_homeo"/>
</dbReference>
<dbReference type="InterPro" id="IPR000047">
    <property type="entry name" value="HTH_motif"/>
</dbReference>
<dbReference type="SMART" id="SM00389">
    <property type="entry name" value="HOX"/>
    <property type="match status" value="1"/>
</dbReference>
<evidence type="ECO:0000256" key="5">
    <source>
        <dbReference type="ARBA" id="ARBA00023163"/>
    </source>
</evidence>
<dbReference type="Pfam" id="PF00046">
    <property type="entry name" value="Homeodomain"/>
    <property type="match status" value="1"/>
</dbReference>
<dbReference type="GO" id="GO:0000981">
    <property type="term" value="F:DNA-binding transcription factor activity, RNA polymerase II-specific"/>
    <property type="evidence" value="ECO:0007669"/>
    <property type="project" value="UniProtKB-UniRule"/>
</dbReference>
<feature type="compositionally biased region" description="Polar residues" evidence="13">
    <location>
        <begin position="169"/>
        <end position="179"/>
    </location>
</feature>
<evidence type="ECO:0000256" key="10">
    <source>
        <dbReference type="RuleBase" id="RU000682"/>
    </source>
</evidence>
<evidence type="ECO:0000256" key="9">
    <source>
        <dbReference type="PROSITE-ProRule" id="PRU00108"/>
    </source>
</evidence>
<dbReference type="AlphaFoldDB" id="A0AAN7KZ04"/>
<evidence type="ECO:0000256" key="1">
    <source>
        <dbReference type="ARBA" id="ARBA00004123"/>
    </source>
</evidence>
<gene>
    <name evidence="15" type="ORF">SAY86_009769</name>
</gene>
<dbReference type="InterPro" id="IPR045224">
    <property type="entry name" value="HDZip_class_I_plant"/>
</dbReference>
<keyword evidence="16" id="KW-1185">Reference proteome</keyword>
<accession>A0AAN7KZ04</accession>
<dbReference type="GO" id="GO:0045893">
    <property type="term" value="P:positive regulation of DNA-templated transcription"/>
    <property type="evidence" value="ECO:0007669"/>
    <property type="project" value="TreeGrafter"/>
</dbReference>
<dbReference type="PANTHER" id="PTHR24326">
    <property type="entry name" value="HOMEOBOX-LEUCINE ZIPPER PROTEIN"/>
    <property type="match status" value="1"/>
</dbReference>
<evidence type="ECO:0000259" key="14">
    <source>
        <dbReference type="PROSITE" id="PS50071"/>
    </source>
</evidence>
<dbReference type="InterPro" id="IPR001356">
    <property type="entry name" value="HD"/>
</dbReference>
<dbReference type="GO" id="GO:0043565">
    <property type="term" value="F:sequence-specific DNA binding"/>
    <property type="evidence" value="ECO:0007669"/>
    <property type="project" value="InterPro"/>
</dbReference>
<dbReference type="PROSITE" id="PS00027">
    <property type="entry name" value="HOMEOBOX_1"/>
    <property type="match status" value="1"/>
</dbReference>
<name>A0AAN7KZ04_TRANT</name>
<comment type="subcellular location">
    <subcellularLocation>
        <location evidence="1 9 10">Nucleus</location>
    </subcellularLocation>
</comment>
<evidence type="ECO:0000256" key="11">
    <source>
        <dbReference type="RuleBase" id="RU369038"/>
    </source>
</evidence>
<keyword evidence="6 9" id="KW-0539">Nucleus</keyword>
<dbReference type="FunFam" id="1.10.10.60:FF:000242">
    <property type="entry name" value="Homeobox-leucine zipper protein HOX13"/>
    <property type="match status" value="1"/>
</dbReference>
<dbReference type="PROSITE" id="PS50071">
    <property type="entry name" value="HOMEOBOX_2"/>
    <property type="match status" value="1"/>
</dbReference>
<evidence type="ECO:0000313" key="15">
    <source>
        <dbReference type="EMBL" id="KAK4774834.1"/>
    </source>
</evidence>
<dbReference type="SUPFAM" id="SSF46689">
    <property type="entry name" value="Homeodomain-like"/>
    <property type="match status" value="1"/>
</dbReference>
<dbReference type="InterPro" id="IPR009057">
    <property type="entry name" value="Homeodomain-like_sf"/>
</dbReference>
<keyword evidence="5 11" id="KW-0804">Transcription</keyword>
<comment type="function">
    <text evidence="8">Probable transcription factor.</text>
</comment>
<feature type="coiled-coil region" evidence="12">
    <location>
        <begin position="124"/>
        <end position="165"/>
    </location>
</feature>
<dbReference type="PRINTS" id="PR00031">
    <property type="entry name" value="HTHREPRESSR"/>
</dbReference>
<dbReference type="GO" id="GO:0005634">
    <property type="term" value="C:nucleus"/>
    <property type="evidence" value="ECO:0007669"/>
    <property type="project" value="UniProtKB-SubCell"/>
</dbReference>
<comment type="caution">
    <text evidence="15">The sequence shown here is derived from an EMBL/GenBank/DDBJ whole genome shotgun (WGS) entry which is preliminary data.</text>
</comment>
<keyword evidence="3 9" id="KW-0238">DNA-binding</keyword>
<evidence type="ECO:0000256" key="7">
    <source>
        <dbReference type="ARBA" id="ARBA00025748"/>
    </source>
</evidence>
<dbReference type="InterPro" id="IPR017970">
    <property type="entry name" value="Homeobox_CS"/>
</dbReference>